<proteinExistence type="predicted"/>
<evidence type="ECO:0000256" key="2">
    <source>
        <dbReference type="ARBA" id="ARBA00022475"/>
    </source>
</evidence>
<keyword evidence="5 7" id="KW-0472">Membrane</keyword>
<keyword evidence="9" id="KW-1185">Reference proteome</keyword>
<evidence type="ECO:0000313" key="8">
    <source>
        <dbReference type="EMBL" id="MDN4614537.1"/>
    </source>
</evidence>
<evidence type="ECO:0000256" key="6">
    <source>
        <dbReference type="SAM" id="MobiDB-lite"/>
    </source>
</evidence>
<dbReference type="EMBL" id="JAROCF010000001">
    <property type="protein sequence ID" value="MDN4614537.1"/>
    <property type="molecule type" value="Genomic_DNA"/>
</dbReference>
<dbReference type="PANTHER" id="PTHR30250">
    <property type="entry name" value="PST FAMILY PREDICTED COLANIC ACID TRANSPORTER"/>
    <property type="match status" value="1"/>
</dbReference>
<feature type="transmembrane region" description="Helical" evidence="7">
    <location>
        <begin position="81"/>
        <end position="102"/>
    </location>
</feature>
<dbReference type="InterPro" id="IPR050833">
    <property type="entry name" value="Poly_Biosynth_Transport"/>
</dbReference>
<feature type="transmembrane region" description="Helical" evidence="7">
    <location>
        <begin position="400"/>
        <end position="420"/>
    </location>
</feature>
<accession>A0ABT8KDK5</accession>
<feature type="region of interest" description="Disordered" evidence="6">
    <location>
        <begin position="451"/>
        <end position="481"/>
    </location>
</feature>
<evidence type="ECO:0000256" key="3">
    <source>
        <dbReference type="ARBA" id="ARBA00022692"/>
    </source>
</evidence>
<keyword evidence="4 7" id="KW-1133">Transmembrane helix</keyword>
<evidence type="ECO:0008006" key="10">
    <source>
        <dbReference type="Google" id="ProtNLM"/>
    </source>
</evidence>
<evidence type="ECO:0000256" key="4">
    <source>
        <dbReference type="ARBA" id="ARBA00022989"/>
    </source>
</evidence>
<dbReference type="PANTHER" id="PTHR30250:SF11">
    <property type="entry name" value="O-ANTIGEN TRANSPORTER-RELATED"/>
    <property type="match status" value="1"/>
</dbReference>
<sequence>MTEMQYALYWTFHGVPLKPALPPSLPLLERTTVPSPSSPPRAARRFRRAVSVLAGYLAVPLLAAVSPLLALPAITATYGDAAWAAIALGQSLGATAGVVAELGWGMSGTQRVARQAPRNRARLFALSLVTKAMVGVPVIGAAAVAAALLAPAHPLEASLVACGAGIGMFAGGWVFIGTMRPRLFLVTEVLPRAVLVAASAVVITAGGPLIAYAAALLLAALSAPVAGAVVLGVRAADLGRVSPRRLLRVLRFQLAALSTNVFSSLYISLGVTVATLGSPHSTLLYASMDRLLRMTQQVMAAPNSLLKGWVGRVVDPAARVERAVGAVRLAAGGGLLAGTTFALGSPVAARLIFSGTVEVPPAAAVLGGLSIAVICTSMASGFVLLVALGRMDEVARSAAAGAVVGIPLILVGSATGGGVGALSGQLAAESVVLAYQLAAAGRALRRRRAAALRGAASQPPGPGHPGPRHPAASAPSPPAAV</sequence>
<feature type="transmembrane region" description="Helical" evidence="7">
    <location>
        <begin position="50"/>
        <end position="75"/>
    </location>
</feature>
<feature type="transmembrane region" description="Helical" evidence="7">
    <location>
        <begin position="183"/>
        <end position="203"/>
    </location>
</feature>
<comment type="subcellular location">
    <subcellularLocation>
        <location evidence="1">Cell membrane</location>
        <topology evidence="1">Multi-pass membrane protein</topology>
    </subcellularLocation>
</comment>
<dbReference type="RefSeq" id="WP_301210884.1">
    <property type="nucleotide sequence ID" value="NZ_JAROCF010000001.1"/>
</dbReference>
<evidence type="ECO:0000256" key="7">
    <source>
        <dbReference type="SAM" id="Phobius"/>
    </source>
</evidence>
<keyword evidence="2" id="KW-1003">Cell membrane</keyword>
<keyword evidence="3 7" id="KW-0812">Transmembrane</keyword>
<feature type="transmembrane region" description="Helical" evidence="7">
    <location>
        <begin position="363"/>
        <end position="388"/>
    </location>
</feature>
<evidence type="ECO:0000313" key="9">
    <source>
        <dbReference type="Proteomes" id="UP001174208"/>
    </source>
</evidence>
<reference evidence="8" key="1">
    <citation type="submission" date="2023-06" db="EMBL/GenBank/DDBJ databases">
        <title>MT1 and MT2 Draft Genomes of Novel Species.</title>
        <authorList>
            <person name="Venkateswaran K."/>
        </authorList>
    </citation>
    <scope>NUCLEOTIDE SEQUENCE</scope>
    <source>
        <strain evidence="8">F6_8S_P_1B</strain>
    </source>
</reference>
<name>A0ABT8KDK5_9MICO</name>
<organism evidence="8 9">
    <name type="scientific">Leifsonia williamsii</name>
    <dbReference type="NCBI Taxonomy" id="3035919"/>
    <lineage>
        <taxon>Bacteria</taxon>
        <taxon>Bacillati</taxon>
        <taxon>Actinomycetota</taxon>
        <taxon>Actinomycetes</taxon>
        <taxon>Micrococcales</taxon>
        <taxon>Microbacteriaceae</taxon>
        <taxon>Leifsonia</taxon>
    </lineage>
</organism>
<evidence type="ECO:0000256" key="1">
    <source>
        <dbReference type="ARBA" id="ARBA00004651"/>
    </source>
</evidence>
<feature type="transmembrane region" description="Helical" evidence="7">
    <location>
        <begin position="123"/>
        <end position="151"/>
    </location>
</feature>
<dbReference type="Proteomes" id="UP001174208">
    <property type="component" value="Unassembled WGS sequence"/>
</dbReference>
<feature type="transmembrane region" description="Helical" evidence="7">
    <location>
        <begin position="157"/>
        <end position="176"/>
    </location>
</feature>
<feature type="transmembrane region" description="Helical" evidence="7">
    <location>
        <begin position="209"/>
        <end position="233"/>
    </location>
</feature>
<evidence type="ECO:0000256" key="5">
    <source>
        <dbReference type="ARBA" id="ARBA00023136"/>
    </source>
</evidence>
<protein>
    <recommendedName>
        <fullName evidence="10">Membrane protein involved in the export of O-antigen and teichoic acid</fullName>
    </recommendedName>
</protein>
<feature type="transmembrane region" description="Helical" evidence="7">
    <location>
        <begin position="254"/>
        <end position="276"/>
    </location>
</feature>
<gene>
    <name evidence="8" type="ORF">P5G50_08735</name>
</gene>
<comment type="caution">
    <text evidence="8">The sequence shown here is derived from an EMBL/GenBank/DDBJ whole genome shotgun (WGS) entry which is preliminary data.</text>
</comment>